<evidence type="ECO:0000313" key="2">
    <source>
        <dbReference type="EMBL" id="OOM09212.1"/>
    </source>
</evidence>
<keyword evidence="1" id="KW-0472">Membrane</keyword>
<sequence length="146" mass="17213">MKKEGSILIEVVASLMIISLTSTFIVKANIQNYRILKERMLSEEVNRTVYNIINEFKYNVDKNEINNLLENNEVGFQYYDNFSEDLINKNISDFQRGDDIKIMKVGEDEKKLKLKIEANIKEDNNEINVEEDFTKSWWMDDAEEVC</sequence>
<name>A0A1S8MYF7_CLOSA</name>
<proteinExistence type="predicted"/>
<feature type="transmembrane region" description="Helical" evidence="1">
    <location>
        <begin position="6"/>
        <end position="30"/>
    </location>
</feature>
<dbReference type="STRING" id="169679.CSACC_27030"/>
<gene>
    <name evidence="2" type="ORF">CLOSAC_34920</name>
</gene>
<accession>A0A1S8MYF7</accession>
<evidence type="ECO:0000313" key="3">
    <source>
        <dbReference type="Proteomes" id="UP000191154"/>
    </source>
</evidence>
<protein>
    <submittedName>
        <fullName evidence="2">Uncharacterized protein</fullName>
    </submittedName>
</protein>
<reference evidence="2 3" key="1">
    <citation type="submission" date="2016-05" db="EMBL/GenBank/DDBJ databases">
        <title>Microbial solvent formation.</title>
        <authorList>
            <person name="Poehlein A."/>
            <person name="Montoya Solano J.D."/>
            <person name="Flitsch S."/>
            <person name="Krabben P."/>
            <person name="Duerre P."/>
            <person name="Daniel R."/>
        </authorList>
    </citation>
    <scope>NUCLEOTIDE SEQUENCE [LARGE SCALE GENOMIC DNA]</scope>
    <source>
        <strain evidence="2 3">L1-8</strain>
    </source>
</reference>
<comment type="caution">
    <text evidence="2">The sequence shown here is derived from an EMBL/GenBank/DDBJ whole genome shotgun (WGS) entry which is preliminary data.</text>
</comment>
<organism evidence="2 3">
    <name type="scientific">Clostridium saccharobutylicum</name>
    <dbReference type="NCBI Taxonomy" id="169679"/>
    <lineage>
        <taxon>Bacteria</taxon>
        <taxon>Bacillati</taxon>
        <taxon>Bacillota</taxon>
        <taxon>Clostridia</taxon>
        <taxon>Eubacteriales</taxon>
        <taxon>Clostridiaceae</taxon>
        <taxon>Clostridium</taxon>
    </lineage>
</organism>
<evidence type="ECO:0000256" key="1">
    <source>
        <dbReference type="SAM" id="Phobius"/>
    </source>
</evidence>
<dbReference type="AlphaFoldDB" id="A0A1S8MYF7"/>
<dbReference type="Proteomes" id="UP000191154">
    <property type="component" value="Unassembled WGS sequence"/>
</dbReference>
<dbReference type="RefSeq" id="WP_077866542.1">
    <property type="nucleotide sequence ID" value="NZ_LZYZ01000007.1"/>
</dbReference>
<keyword evidence="1" id="KW-1133">Transmembrane helix</keyword>
<keyword evidence="1" id="KW-0812">Transmembrane</keyword>
<dbReference type="EMBL" id="LZYZ01000007">
    <property type="protein sequence ID" value="OOM09212.1"/>
    <property type="molecule type" value="Genomic_DNA"/>
</dbReference>